<dbReference type="KEGG" id="tva:4754579"/>
<dbReference type="OrthoDB" id="10425278at2759"/>
<sequence>MDDNDQSEFIPFQSRKTHWGSKDHRPVVQNVATILPPGLPPQILKTLLLRIQLEDAQYNLSHINTEKEYINWLENSIDYSSWNGESENAIISKAKENCLKEINEINKEMESLYPSILPVSK</sequence>
<dbReference type="VEuPathDB" id="TrichDB:TVAGG3_0706200"/>
<dbReference type="InParanoid" id="A2FE74"/>
<evidence type="ECO:0000313" key="1">
    <source>
        <dbReference type="EMBL" id="EAX96803.1"/>
    </source>
</evidence>
<protein>
    <submittedName>
        <fullName evidence="1">Uncharacterized protein</fullName>
    </submittedName>
</protein>
<keyword evidence="2" id="KW-1185">Reference proteome</keyword>
<dbReference type="VEuPathDB" id="TrichDB:TVAG_299630"/>
<gene>
    <name evidence="1" type="ORF">TVAG_299630</name>
</gene>
<dbReference type="Proteomes" id="UP000001542">
    <property type="component" value="Unassembled WGS sequence"/>
</dbReference>
<reference evidence="1" key="2">
    <citation type="journal article" date="2007" name="Science">
        <title>Draft genome sequence of the sexually transmitted pathogen Trichomonas vaginalis.</title>
        <authorList>
            <person name="Carlton J.M."/>
            <person name="Hirt R.P."/>
            <person name="Silva J.C."/>
            <person name="Delcher A.L."/>
            <person name="Schatz M."/>
            <person name="Zhao Q."/>
            <person name="Wortman J.R."/>
            <person name="Bidwell S.L."/>
            <person name="Alsmark U.C.M."/>
            <person name="Besteiro S."/>
            <person name="Sicheritz-Ponten T."/>
            <person name="Noel C.J."/>
            <person name="Dacks J.B."/>
            <person name="Foster P.G."/>
            <person name="Simillion C."/>
            <person name="Van de Peer Y."/>
            <person name="Miranda-Saavedra D."/>
            <person name="Barton G.J."/>
            <person name="Westrop G.D."/>
            <person name="Mueller S."/>
            <person name="Dessi D."/>
            <person name="Fiori P.L."/>
            <person name="Ren Q."/>
            <person name="Paulsen I."/>
            <person name="Zhang H."/>
            <person name="Bastida-Corcuera F.D."/>
            <person name="Simoes-Barbosa A."/>
            <person name="Brown M.T."/>
            <person name="Hayes R.D."/>
            <person name="Mukherjee M."/>
            <person name="Okumura C.Y."/>
            <person name="Schneider R."/>
            <person name="Smith A.J."/>
            <person name="Vanacova S."/>
            <person name="Villalvazo M."/>
            <person name="Haas B.J."/>
            <person name="Pertea M."/>
            <person name="Feldblyum T.V."/>
            <person name="Utterback T.R."/>
            <person name="Shu C.L."/>
            <person name="Osoegawa K."/>
            <person name="de Jong P.J."/>
            <person name="Hrdy I."/>
            <person name="Horvathova L."/>
            <person name="Zubacova Z."/>
            <person name="Dolezal P."/>
            <person name="Malik S.B."/>
            <person name="Logsdon J.M. Jr."/>
            <person name="Henze K."/>
            <person name="Gupta A."/>
            <person name="Wang C.C."/>
            <person name="Dunne R.L."/>
            <person name="Upcroft J.A."/>
            <person name="Upcroft P."/>
            <person name="White O."/>
            <person name="Salzberg S.L."/>
            <person name="Tang P."/>
            <person name="Chiu C.-H."/>
            <person name="Lee Y.-S."/>
            <person name="Embley T.M."/>
            <person name="Coombs G.H."/>
            <person name="Mottram J.C."/>
            <person name="Tachezy J."/>
            <person name="Fraser-Liggett C.M."/>
            <person name="Johnson P.J."/>
        </authorList>
    </citation>
    <scope>NUCLEOTIDE SEQUENCE [LARGE SCALE GENOMIC DNA]</scope>
    <source>
        <strain evidence="1">G3</strain>
    </source>
</reference>
<dbReference type="AlphaFoldDB" id="A2FE74"/>
<organism evidence="1 2">
    <name type="scientific">Trichomonas vaginalis (strain ATCC PRA-98 / G3)</name>
    <dbReference type="NCBI Taxonomy" id="412133"/>
    <lineage>
        <taxon>Eukaryota</taxon>
        <taxon>Metamonada</taxon>
        <taxon>Parabasalia</taxon>
        <taxon>Trichomonadida</taxon>
        <taxon>Trichomonadidae</taxon>
        <taxon>Trichomonas</taxon>
    </lineage>
</organism>
<accession>A2FE74</accession>
<evidence type="ECO:0000313" key="2">
    <source>
        <dbReference type="Proteomes" id="UP000001542"/>
    </source>
</evidence>
<dbReference type="EMBL" id="DS113743">
    <property type="protein sequence ID" value="EAX96803.1"/>
    <property type="molecule type" value="Genomic_DNA"/>
</dbReference>
<dbReference type="RefSeq" id="XP_001309733.1">
    <property type="nucleotide sequence ID" value="XM_001309732.1"/>
</dbReference>
<proteinExistence type="predicted"/>
<dbReference type="SMR" id="A2FE74"/>
<reference evidence="1" key="1">
    <citation type="submission" date="2006-10" db="EMBL/GenBank/DDBJ databases">
        <authorList>
            <person name="Amadeo P."/>
            <person name="Zhao Q."/>
            <person name="Wortman J."/>
            <person name="Fraser-Liggett C."/>
            <person name="Carlton J."/>
        </authorList>
    </citation>
    <scope>NUCLEOTIDE SEQUENCE</scope>
    <source>
        <strain evidence="1">G3</strain>
    </source>
</reference>
<name>A2FE74_TRIV3</name>